<feature type="region of interest" description="Disordered" evidence="1">
    <location>
        <begin position="366"/>
        <end position="429"/>
    </location>
</feature>
<dbReference type="EMBL" id="QTTT01000001">
    <property type="protein sequence ID" value="REF00647.1"/>
    <property type="molecule type" value="Genomic_DNA"/>
</dbReference>
<sequence length="429" mass="45822">MSTASSDAVRHLFERFDDSPPNLPGSVWAQPGLDPQVLWHSVVEYAAATPEQLERAACRLYVEFQLLHISGLITPEMGSALPSRAVAMHRAMEARGHQGPSAHYVAGALMGSTTGSVGAREVVDIGSAPQYYLDHVARTLDNLTPEARRGFVDAMSYDALNIGGDRDMSRFFARVLRGAAAREDGSFTSETAAAVVGIVKRALDPPGSRESAVIEVGDTVRVSGGGRHGTGIVVNTSLDLDPRSENLLGFVHHVRFVGDTEHHAYGRHQLSKADPFPRQELDRGTIYCPLDAEQLLITLYGAHKAGLDAGAPLRESDHSDLGKVEFALHTWSGITVSALTDRIAPAVDVAAQRLRAAMAASPGLHTLHHRYTARPGRPSEATTPDNSHVLDFTADPPSTGSRGPRHPRRPPQGPPPSLGQGPGGPAPPR</sequence>
<protein>
    <submittedName>
        <fullName evidence="2">Uncharacterized protein</fullName>
    </submittedName>
</protein>
<comment type="caution">
    <text evidence="2">The sequence shown here is derived from an EMBL/GenBank/DDBJ whole genome shotgun (WGS) entry which is preliminary data.</text>
</comment>
<reference evidence="2 3" key="1">
    <citation type="submission" date="2018-08" db="EMBL/GenBank/DDBJ databases">
        <title>Sequencing the genomes of 1000 actinobacteria strains.</title>
        <authorList>
            <person name="Klenk H.-P."/>
        </authorList>
    </citation>
    <scope>NUCLEOTIDE SEQUENCE [LARGE SCALE GENOMIC DNA]</scope>
    <source>
        <strain evidence="2 3">DSM 43927</strain>
    </source>
</reference>
<accession>A0A3D9SXG2</accession>
<keyword evidence="3" id="KW-1185">Reference proteome</keyword>
<organism evidence="2 3">
    <name type="scientific">Thermomonospora umbrina</name>
    <dbReference type="NCBI Taxonomy" id="111806"/>
    <lineage>
        <taxon>Bacteria</taxon>
        <taxon>Bacillati</taxon>
        <taxon>Actinomycetota</taxon>
        <taxon>Actinomycetes</taxon>
        <taxon>Streptosporangiales</taxon>
        <taxon>Thermomonosporaceae</taxon>
        <taxon>Thermomonospora</taxon>
    </lineage>
</organism>
<dbReference type="Proteomes" id="UP000256661">
    <property type="component" value="Unassembled WGS sequence"/>
</dbReference>
<dbReference type="RefSeq" id="WP_116025775.1">
    <property type="nucleotide sequence ID" value="NZ_QTTT01000001.1"/>
</dbReference>
<name>A0A3D9SXG2_9ACTN</name>
<dbReference type="AlphaFoldDB" id="A0A3D9SXG2"/>
<evidence type="ECO:0000313" key="2">
    <source>
        <dbReference type="EMBL" id="REF00647.1"/>
    </source>
</evidence>
<evidence type="ECO:0000313" key="3">
    <source>
        <dbReference type="Proteomes" id="UP000256661"/>
    </source>
</evidence>
<gene>
    <name evidence="2" type="ORF">DFJ69_6203</name>
</gene>
<evidence type="ECO:0000256" key="1">
    <source>
        <dbReference type="SAM" id="MobiDB-lite"/>
    </source>
</evidence>
<proteinExistence type="predicted"/>